<evidence type="ECO:0000313" key="1">
    <source>
        <dbReference type="EMBL" id="GBM40274.1"/>
    </source>
</evidence>
<dbReference type="Proteomes" id="UP000499080">
    <property type="component" value="Unassembled WGS sequence"/>
</dbReference>
<organism evidence="1 2">
    <name type="scientific">Araneus ventricosus</name>
    <name type="common">Orbweaver spider</name>
    <name type="synonym">Epeira ventricosa</name>
    <dbReference type="NCBI Taxonomy" id="182803"/>
    <lineage>
        <taxon>Eukaryota</taxon>
        <taxon>Metazoa</taxon>
        <taxon>Ecdysozoa</taxon>
        <taxon>Arthropoda</taxon>
        <taxon>Chelicerata</taxon>
        <taxon>Arachnida</taxon>
        <taxon>Araneae</taxon>
        <taxon>Araneomorphae</taxon>
        <taxon>Entelegynae</taxon>
        <taxon>Araneoidea</taxon>
        <taxon>Araneidae</taxon>
        <taxon>Araneus</taxon>
    </lineage>
</organism>
<keyword evidence="2" id="KW-1185">Reference proteome</keyword>
<evidence type="ECO:0000313" key="2">
    <source>
        <dbReference type="Proteomes" id="UP000499080"/>
    </source>
</evidence>
<dbReference type="EMBL" id="BGPR01000924">
    <property type="protein sequence ID" value="GBM40274.1"/>
    <property type="molecule type" value="Genomic_DNA"/>
</dbReference>
<gene>
    <name evidence="1" type="ORF">AVEN_248295_1</name>
</gene>
<proteinExistence type="predicted"/>
<comment type="caution">
    <text evidence="1">The sequence shown here is derived from an EMBL/GenBank/DDBJ whole genome shotgun (WGS) entry which is preliminary data.</text>
</comment>
<sequence>MGVCEKGVVGKGLNHKFALPCLPISLRLAFKMADGNLHVAISKAFDIGGPRLSFLQLMHMHEASQGLTAWLQRGEECVRRLGRGRITYEM</sequence>
<protein>
    <submittedName>
        <fullName evidence="1">Uncharacterized protein</fullName>
    </submittedName>
</protein>
<name>A0A4Y2FKY1_ARAVE</name>
<reference evidence="1 2" key="1">
    <citation type="journal article" date="2019" name="Sci. Rep.">
        <title>Orb-weaving spider Araneus ventricosus genome elucidates the spidroin gene catalogue.</title>
        <authorList>
            <person name="Kono N."/>
            <person name="Nakamura H."/>
            <person name="Ohtoshi R."/>
            <person name="Moran D.A.P."/>
            <person name="Shinohara A."/>
            <person name="Yoshida Y."/>
            <person name="Fujiwara M."/>
            <person name="Mori M."/>
            <person name="Tomita M."/>
            <person name="Arakawa K."/>
        </authorList>
    </citation>
    <scope>NUCLEOTIDE SEQUENCE [LARGE SCALE GENOMIC DNA]</scope>
</reference>
<dbReference type="AlphaFoldDB" id="A0A4Y2FKY1"/>
<accession>A0A4Y2FKY1</accession>